<dbReference type="AlphaFoldDB" id="A0A1T4LDN9"/>
<evidence type="ECO:0000256" key="1">
    <source>
        <dbReference type="ARBA" id="ARBA00022679"/>
    </source>
</evidence>
<dbReference type="OrthoDB" id="1190494at2"/>
<dbReference type="InterPro" id="IPR008278">
    <property type="entry name" value="4-PPantetheinyl_Trfase_dom"/>
</dbReference>
<dbReference type="STRING" id="29524.SAMN02745171_00380"/>
<protein>
    <submittedName>
        <fullName evidence="3">4'-phosphopantetheinyl transferase superfamily protein</fullName>
    </submittedName>
</protein>
<dbReference type="Proteomes" id="UP000190121">
    <property type="component" value="Unassembled WGS sequence"/>
</dbReference>
<gene>
    <name evidence="3" type="ORF">SAMN02745171_00380</name>
</gene>
<keyword evidence="1 3" id="KW-0808">Transferase</keyword>
<dbReference type="GO" id="GO:0000287">
    <property type="term" value="F:magnesium ion binding"/>
    <property type="evidence" value="ECO:0007669"/>
    <property type="project" value="InterPro"/>
</dbReference>
<evidence type="ECO:0000259" key="2">
    <source>
        <dbReference type="Pfam" id="PF01648"/>
    </source>
</evidence>
<organism evidence="3 4">
    <name type="scientific">Porphyromonas circumdentaria</name>
    <dbReference type="NCBI Taxonomy" id="29524"/>
    <lineage>
        <taxon>Bacteria</taxon>
        <taxon>Pseudomonadati</taxon>
        <taxon>Bacteroidota</taxon>
        <taxon>Bacteroidia</taxon>
        <taxon>Bacteroidales</taxon>
        <taxon>Porphyromonadaceae</taxon>
        <taxon>Porphyromonas</taxon>
    </lineage>
</organism>
<dbReference type="Pfam" id="PF01648">
    <property type="entry name" value="ACPS"/>
    <property type="match status" value="1"/>
</dbReference>
<dbReference type="InterPro" id="IPR037143">
    <property type="entry name" value="4-PPantetheinyl_Trfase_dom_sf"/>
</dbReference>
<evidence type="ECO:0000313" key="3">
    <source>
        <dbReference type="EMBL" id="SJZ52845.1"/>
    </source>
</evidence>
<sequence>MEGIFVARIVDFVPEVLPLSQREREKKAVEHLLAHFLPDTFLTHSLEGAPILEGYGGAISISHSTDLFALYLSPTASRIGLDLETKFAKVLRVAPRFMDADELQALSAISSLSERERFATLLWCAKEATFKYFRTAHPDFRAYYHLLHPTTILPFTHEPLTQVLQLSYLHPSHIESLHITVEQHPLYTLAYVADSGLKETSSKQQNGGISVFLQP</sequence>
<keyword evidence="4" id="KW-1185">Reference proteome</keyword>
<dbReference type="Gene3D" id="3.90.470.20">
    <property type="entry name" value="4'-phosphopantetheinyl transferase domain"/>
    <property type="match status" value="2"/>
</dbReference>
<evidence type="ECO:0000313" key="4">
    <source>
        <dbReference type="Proteomes" id="UP000190121"/>
    </source>
</evidence>
<dbReference type="EMBL" id="FUXE01000003">
    <property type="protein sequence ID" value="SJZ52845.1"/>
    <property type="molecule type" value="Genomic_DNA"/>
</dbReference>
<proteinExistence type="predicted"/>
<dbReference type="GO" id="GO:0008897">
    <property type="term" value="F:holo-[acyl-carrier-protein] synthase activity"/>
    <property type="evidence" value="ECO:0007669"/>
    <property type="project" value="InterPro"/>
</dbReference>
<name>A0A1T4LDN9_9PORP</name>
<feature type="domain" description="4'-phosphopantetheinyl transferase" evidence="2">
    <location>
        <begin position="78"/>
        <end position="146"/>
    </location>
</feature>
<accession>A0A1T4LDN9</accession>
<dbReference type="RefSeq" id="WP_078736335.1">
    <property type="nucleotide sequence ID" value="NZ_FUXE01000003.1"/>
</dbReference>
<reference evidence="4" key="1">
    <citation type="submission" date="2017-02" db="EMBL/GenBank/DDBJ databases">
        <authorList>
            <person name="Varghese N."/>
            <person name="Submissions S."/>
        </authorList>
    </citation>
    <scope>NUCLEOTIDE SEQUENCE [LARGE SCALE GENOMIC DNA]</scope>
    <source>
        <strain evidence="4">ATCC 51356</strain>
    </source>
</reference>
<dbReference type="SUPFAM" id="SSF56214">
    <property type="entry name" value="4'-phosphopantetheinyl transferase"/>
    <property type="match status" value="1"/>
</dbReference>